<dbReference type="Pfam" id="PF00443">
    <property type="entry name" value="UCH"/>
    <property type="match status" value="1"/>
</dbReference>
<feature type="non-terminal residue" evidence="2">
    <location>
        <position position="1"/>
    </location>
</feature>
<dbReference type="SUPFAM" id="SSF54001">
    <property type="entry name" value="Cysteine proteinases"/>
    <property type="match status" value="1"/>
</dbReference>
<dbReference type="EMBL" id="CAJNOC010007300">
    <property type="protein sequence ID" value="CAF1096137.1"/>
    <property type="molecule type" value="Genomic_DNA"/>
</dbReference>
<protein>
    <recommendedName>
        <fullName evidence="1">USP domain-containing protein</fullName>
    </recommendedName>
</protein>
<name>A0A814NPT7_9BILA</name>
<dbReference type="AlphaFoldDB" id="A0A814NPT7"/>
<dbReference type="GO" id="GO:0004843">
    <property type="term" value="F:cysteine-type deubiquitinase activity"/>
    <property type="evidence" value="ECO:0007669"/>
    <property type="project" value="InterPro"/>
</dbReference>
<dbReference type="PROSITE" id="PS50235">
    <property type="entry name" value="USP_3"/>
    <property type="match status" value="1"/>
</dbReference>
<reference evidence="2" key="1">
    <citation type="submission" date="2021-02" db="EMBL/GenBank/DDBJ databases">
        <authorList>
            <person name="Nowell W R."/>
        </authorList>
    </citation>
    <scope>NUCLEOTIDE SEQUENCE</scope>
    <source>
        <strain evidence="2">Ploen Becks lab</strain>
    </source>
</reference>
<dbReference type="CDD" id="cd02257">
    <property type="entry name" value="Peptidase_C19"/>
    <property type="match status" value="1"/>
</dbReference>
<evidence type="ECO:0000313" key="2">
    <source>
        <dbReference type="EMBL" id="CAF1096137.1"/>
    </source>
</evidence>
<feature type="domain" description="USP" evidence="1">
    <location>
        <begin position="15"/>
        <end position="317"/>
    </location>
</feature>
<dbReference type="GO" id="GO:0016579">
    <property type="term" value="P:protein deubiquitination"/>
    <property type="evidence" value="ECO:0007669"/>
    <property type="project" value="InterPro"/>
</dbReference>
<keyword evidence="3" id="KW-1185">Reference proteome</keyword>
<dbReference type="OrthoDB" id="6141723at2759"/>
<dbReference type="InterPro" id="IPR001394">
    <property type="entry name" value="Peptidase_C19_UCH"/>
</dbReference>
<dbReference type="Gene3D" id="3.90.70.10">
    <property type="entry name" value="Cysteine proteinases"/>
    <property type="match status" value="1"/>
</dbReference>
<accession>A0A814NPT7</accession>
<dbReference type="Pfam" id="PF20209">
    <property type="entry name" value="DUF6570"/>
    <property type="match status" value="1"/>
</dbReference>
<organism evidence="2 3">
    <name type="scientific">Brachionus calyciflorus</name>
    <dbReference type="NCBI Taxonomy" id="104777"/>
    <lineage>
        <taxon>Eukaryota</taxon>
        <taxon>Metazoa</taxon>
        <taxon>Spiralia</taxon>
        <taxon>Gnathifera</taxon>
        <taxon>Rotifera</taxon>
        <taxon>Eurotatoria</taxon>
        <taxon>Monogononta</taxon>
        <taxon>Pseudotrocha</taxon>
        <taxon>Ploima</taxon>
        <taxon>Brachionidae</taxon>
        <taxon>Brachionus</taxon>
    </lineage>
</organism>
<gene>
    <name evidence="2" type="ORF">OXX778_LOCUS20917</name>
</gene>
<dbReference type="InterPro" id="IPR046700">
    <property type="entry name" value="DUF6570"/>
</dbReference>
<evidence type="ECO:0000259" key="1">
    <source>
        <dbReference type="PROSITE" id="PS50235"/>
    </source>
</evidence>
<dbReference type="InterPro" id="IPR038765">
    <property type="entry name" value="Papain-like_cys_pep_sf"/>
</dbReference>
<comment type="caution">
    <text evidence="2">The sequence shown here is derived from an EMBL/GenBank/DDBJ whole genome shotgun (WGS) entry which is preliminary data.</text>
</comment>
<sequence length="410" mass="48205">DKISYVNLDKCFENRGLPNQGLTCYLNSAFLLRVQNEKLFIDFAQMIKSCYLKRDSEETNFEFYVKEFFSTFFTSELSRLPYRANRQHDPNEFLVDFFKYIDNCITKIECSKSSMNDSKIQIVSSNNQFRFLENSFQLIISRSTICAYDKSHGKTNQLDKLMQLFLSIESSDILTKSLDENFSSSITEDTIYCDFCKKKQKMAISYKIDTLNDNLVITLNRMKLNSGEYSKIMDFIAIDEYVNFGKYYANEENNKDDVQEKVFFVDIIQSNAMIRGKIPQLALSNGLQFPDVNVVLSRLNDLEERLCSPRVAFIRIKDLQQWDKQKKLCGNVINVPIDTQRTLEKLPRNFNQSETIQIKFKRKLGFEQDYKYERVRPSYVLEAVKFLVKKPLFIENGIHIDDDWFFNLIS</sequence>
<evidence type="ECO:0000313" key="3">
    <source>
        <dbReference type="Proteomes" id="UP000663879"/>
    </source>
</evidence>
<proteinExistence type="predicted"/>
<dbReference type="Proteomes" id="UP000663879">
    <property type="component" value="Unassembled WGS sequence"/>
</dbReference>
<dbReference type="InterPro" id="IPR028889">
    <property type="entry name" value="USP"/>
</dbReference>